<feature type="binding site" evidence="4">
    <location>
        <position position="34"/>
    </location>
    <ligand>
        <name>ATP</name>
        <dbReference type="ChEBI" id="CHEBI:30616"/>
    </ligand>
</feature>
<gene>
    <name evidence="7" type="ORF">J3U87_24140</name>
</gene>
<keyword evidence="7" id="KW-0808">Transferase</keyword>
<dbReference type="InterPro" id="IPR011009">
    <property type="entry name" value="Kinase-like_dom_sf"/>
</dbReference>
<dbReference type="InterPro" id="IPR011990">
    <property type="entry name" value="TPR-like_helical_dom_sf"/>
</dbReference>
<evidence type="ECO:0000256" key="1">
    <source>
        <dbReference type="ARBA" id="ARBA00022741"/>
    </source>
</evidence>
<dbReference type="RefSeq" id="WP_237378335.1">
    <property type="nucleotide sequence ID" value="NZ_CP071793.1"/>
</dbReference>
<dbReference type="NCBIfam" id="NF047558">
    <property type="entry name" value="TPR_END_plus"/>
    <property type="match status" value="1"/>
</dbReference>
<dbReference type="AlphaFoldDB" id="A0A8A4THK7"/>
<dbReference type="InterPro" id="IPR008271">
    <property type="entry name" value="Ser/Thr_kinase_AS"/>
</dbReference>
<keyword evidence="5" id="KW-0472">Membrane</keyword>
<dbReference type="Proteomes" id="UP000663929">
    <property type="component" value="Chromosome"/>
</dbReference>
<accession>A0A8A4THK7</accession>
<dbReference type="SUPFAM" id="SSF48452">
    <property type="entry name" value="TPR-like"/>
    <property type="match status" value="1"/>
</dbReference>
<evidence type="ECO:0000313" key="7">
    <source>
        <dbReference type="EMBL" id="QTD48684.1"/>
    </source>
</evidence>
<dbReference type="InterPro" id="IPR019734">
    <property type="entry name" value="TPR_rpt"/>
</dbReference>
<evidence type="ECO:0000259" key="6">
    <source>
        <dbReference type="PROSITE" id="PS50011"/>
    </source>
</evidence>
<evidence type="ECO:0000256" key="5">
    <source>
        <dbReference type="SAM" id="Phobius"/>
    </source>
</evidence>
<dbReference type="CDD" id="cd14014">
    <property type="entry name" value="STKc_PknB_like"/>
    <property type="match status" value="1"/>
</dbReference>
<sequence length="823" mass="91994">MPAHLTDVQEIGRGGMGVVYKARDTRLMRHLALKCLTFPVGRERDEARILKEARAISKVNHHNLVTIYEVYPLQERMAIAMEWVDGQTLGEHLPSPRSNQIYDYMLGLANGLKAAHEKGIVHGDIKASNVMIDRQGTVKLLDFGLAHHHRQPTESPRPLQGTPTAMAPEQLVHQGASKASDVFSLGLLFYEMVTGTKAFAKDTLEETLKAIGEESPKEPRKVNPRLSKDLDRLIMACLHKDPRQRPDMNTIAGELKTLQTRRLQNKPRALYLGGGLALAIVLLALAYWQKPLPPDVAPLHSVALLPLKNLTGDSSLDVLIAGTFTELTSHLQAQARENGNWVLPAAQIYGKDPPTPRYLADNFGIDTVISGSIHYHQDHYRITLTRLNLQNPRASVEQILDLTDVQLIGQPLALLESIQDLLVWPHENTELDYLAGGDVFWRQYLQAQGYLYRHDRPGNLQRAIDGFEAVLAARPQFINAHLALAQAYRLDWALNEHVEAITSATLQIERALQIRNDLSLVHATHGDILVAQGAYEKALNAFTKAKEYDPQNPAAFYGLGRVHTQLRNPAKAEAAYNEATRLAPFDWVGQTEFGRFFFISGQFEKAVPIFQNLVRLAPENAFAQGNLGVSLYYSGNPRLGLQAVNRAIEIKPNAFLYSTQGTIAFYLKDYQAAAQSFTKAVELKDTKYMYQGNLGDALRLAGDHAASRQAYERAIERVDAELAVNPEQHEMRLDLILYLAKTNQADRARDEMTRLPRNGGPLFTYLQALAYAILGETDKAFPLLEQALDGGYPFFEVQAEPEWDALREDPRYIALSESFQKSG</sequence>
<dbReference type="Gene3D" id="3.30.200.20">
    <property type="entry name" value="Phosphorylase Kinase, domain 1"/>
    <property type="match status" value="1"/>
</dbReference>
<evidence type="ECO:0000256" key="4">
    <source>
        <dbReference type="PROSITE-ProRule" id="PRU10141"/>
    </source>
</evidence>
<evidence type="ECO:0000313" key="8">
    <source>
        <dbReference type="Proteomes" id="UP000663929"/>
    </source>
</evidence>
<feature type="domain" description="Protein kinase" evidence="6">
    <location>
        <begin position="5"/>
        <end position="258"/>
    </location>
</feature>
<protein>
    <submittedName>
        <fullName evidence="7">Protein kinase</fullName>
    </submittedName>
</protein>
<dbReference type="GO" id="GO:0005737">
    <property type="term" value="C:cytoplasm"/>
    <property type="evidence" value="ECO:0007669"/>
    <property type="project" value="TreeGrafter"/>
</dbReference>
<dbReference type="EMBL" id="CP071793">
    <property type="protein sequence ID" value="QTD48684.1"/>
    <property type="molecule type" value="Genomic_DNA"/>
</dbReference>
<keyword evidence="8" id="KW-1185">Reference proteome</keyword>
<keyword evidence="1 4" id="KW-0547">Nucleotide-binding</keyword>
<dbReference type="KEGG" id="scor:J3U87_24140"/>
<dbReference type="PANTHER" id="PTHR24361">
    <property type="entry name" value="MITOGEN-ACTIVATED KINASE KINASE KINASE"/>
    <property type="match status" value="1"/>
</dbReference>
<keyword evidence="2 4" id="KW-0067">ATP-binding</keyword>
<keyword evidence="7" id="KW-0418">Kinase</keyword>
<dbReference type="SUPFAM" id="SSF56112">
    <property type="entry name" value="Protein kinase-like (PK-like)"/>
    <property type="match status" value="1"/>
</dbReference>
<evidence type="ECO:0000256" key="3">
    <source>
        <dbReference type="PROSITE-ProRule" id="PRU00339"/>
    </source>
</evidence>
<dbReference type="InterPro" id="IPR017441">
    <property type="entry name" value="Protein_kinase_ATP_BS"/>
</dbReference>
<proteinExistence type="predicted"/>
<keyword evidence="5" id="KW-1133">Transmembrane helix</keyword>
<dbReference type="Gene3D" id="1.10.510.10">
    <property type="entry name" value="Transferase(Phosphotransferase) domain 1"/>
    <property type="match status" value="1"/>
</dbReference>
<feature type="repeat" description="TPR" evidence="3">
    <location>
        <begin position="587"/>
        <end position="620"/>
    </location>
</feature>
<feature type="repeat" description="TPR" evidence="3">
    <location>
        <begin position="654"/>
        <end position="687"/>
    </location>
</feature>
<dbReference type="PROSITE" id="PS00107">
    <property type="entry name" value="PROTEIN_KINASE_ATP"/>
    <property type="match status" value="1"/>
</dbReference>
<name>A0A8A4THK7_SULCO</name>
<dbReference type="Gene3D" id="1.25.40.10">
    <property type="entry name" value="Tetratricopeptide repeat domain"/>
    <property type="match status" value="2"/>
</dbReference>
<dbReference type="PROSITE" id="PS50005">
    <property type="entry name" value="TPR"/>
    <property type="match status" value="4"/>
</dbReference>
<dbReference type="SMART" id="SM00028">
    <property type="entry name" value="TPR"/>
    <property type="match status" value="6"/>
</dbReference>
<dbReference type="GO" id="GO:0004674">
    <property type="term" value="F:protein serine/threonine kinase activity"/>
    <property type="evidence" value="ECO:0007669"/>
    <property type="project" value="TreeGrafter"/>
</dbReference>
<dbReference type="InterPro" id="IPR000719">
    <property type="entry name" value="Prot_kinase_dom"/>
</dbReference>
<keyword evidence="3" id="KW-0802">TPR repeat</keyword>
<feature type="transmembrane region" description="Helical" evidence="5">
    <location>
        <begin position="269"/>
        <end position="288"/>
    </location>
</feature>
<feature type="repeat" description="TPR" evidence="3">
    <location>
        <begin position="519"/>
        <end position="552"/>
    </location>
</feature>
<dbReference type="GO" id="GO:0005524">
    <property type="term" value="F:ATP binding"/>
    <property type="evidence" value="ECO:0007669"/>
    <property type="project" value="UniProtKB-UniRule"/>
</dbReference>
<reference evidence="7" key="1">
    <citation type="submission" date="2021-03" db="EMBL/GenBank/DDBJ databases">
        <title>Acanthopleuribacteraceae sp. M133.</title>
        <authorList>
            <person name="Wang G."/>
        </authorList>
    </citation>
    <scope>NUCLEOTIDE SEQUENCE</scope>
    <source>
        <strain evidence="7">M133</strain>
    </source>
</reference>
<evidence type="ECO:0000256" key="2">
    <source>
        <dbReference type="ARBA" id="ARBA00022840"/>
    </source>
</evidence>
<dbReference type="PROSITE" id="PS00108">
    <property type="entry name" value="PROTEIN_KINASE_ST"/>
    <property type="match status" value="1"/>
</dbReference>
<dbReference type="SMART" id="SM00220">
    <property type="entry name" value="S_TKc"/>
    <property type="match status" value="1"/>
</dbReference>
<organism evidence="7 8">
    <name type="scientific">Sulfidibacter corallicola</name>
    <dbReference type="NCBI Taxonomy" id="2818388"/>
    <lineage>
        <taxon>Bacteria</taxon>
        <taxon>Pseudomonadati</taxon>
        <taxon>Acidobacteriota</taxon>
        <taxon>Holophagae</taxon>
        <taxon>Acanthopleuribacterales</taxon>
        <taxon>Acanthopleuribacteraceae</taxon>
        <taxon>Sulfidibacter</taxon>
    </lineage>
</organism>
<keyword evidence="5" id="KW-0812">Transmembrane</keyword>
<dbReference type="PROSITE" id="PS50011">
    <property type="entry name" value="PROTEIN_KINASE_DOM"/>
    <property type="match status" value="1"/>
</dbReference>
<dbReference type="Pfam" id="PF00069">
    <property type="entry name" value="Pkinase"/>
    <property type="match status" value="1"/>
</dbReference>
<feature type="repeat" description="TPR" evidence="3">
    <location>
        <begin position="553"/>
        <end position="586"/>
    </location>
</feature>
<dbReference type="InterPro" id="IPR053235">
    <property type="entry name" value="Ser_Thr_kinase"/>
</dbReference>
<dbReference type="Pfam" id="PF13432">
    <property type="entry name" value="TPR_16"/>
    <property type="match status" value="3"/>
</dbReference>